<sequence>MRQRRPQEAGVGEVTPPPTMIKPMRKMQRQQKQMQKRKGKR</sequence>
<evidence type="ECO:0000313" key="3">
    <source>
        <dbReference type="EMBL" id="CAB4157780.1"/>
    </source>
</evidence>
<dbReference type="EMBL" id="LR796389">
    <property type="protein sequence ID" value="CAB4141379.1"/>
    <property type="molecule type" value="Genomic_DNA"/>
</dbReference>
<evidence type="ECO:0000256" key="1">
    <source>
        <dbReference type="SAM" id="MobiDB-lite"/>
    </source>
</evidence>
<gene>
    <name evidence="2" type="ORF">UFOVP414_32</name>
    <name evidence="3" type="ORF">UFOVP687_24</name>
</gene>
<name>A0A6J5NDE9_9CAUD</name>
<dbReference type="EMBL" id="LR796665">
    <property type="protein sequence ID" value="CAB4157780.1"/>
    <property type="molecule type" value="Genomic_DNA"/>
</dbReference>
<accession>A0A6J5NDE9</accession>
<feature type="compositionally biased region" description="Basic residues" evidence="1">
    <location>
        <begin position="23"/>
        <end position="41"/>
    </location>
</feature>
<organism evidence="3">
    <name type="scientific">uncultured Caudovirales phage</name>
    <dbReference type="NCBI Taxonomy" id="2100421"/>
    <lineage>
        <taxon>Viruses</taxon>
        <taxon>Duplodnaviria</taxon>
        <taxon>Heunggongvirae</taxon>
        <taxon>Uroviricota</taxon>
        <taxon>Caudoviricetes</taxon>
        <taxon>Peduoviridae</taxon>
        <taxon>Maltschvirus</taxon>
        <taxon>Maltschvirus maltsch</taxon>
    </lineage>
</organism>
<protein>
    <submittedName>
        <fullName evidence="3">Uncharacterized protein</fullName>
    </submittedName>
</protein>
<proteinExistence type="predicted"/>
<feature type="region of interest" description="Disordered" evidence="1">
    <location>
        <begin position="1"/>
        <end position="41"/>
    </location>
</feature>
<evidence type="ECO:0000313" key="2">
    <source>
        <dbReference type="EMBL" id="CAB4141379.1"/>
    </source>
</evidence>
<reference evidence="3" key="1">
    <citation type="submission" date="2020-04" db="EMBL/GenBank/DDBJ databases">
        <authorList>
            <person name="Chiriac C."/>
            <person name="Salcher M."/>
            <person name="Ghai R."/>
            <person name="Kavagutti S V."/>
        </authorList>
    </citation>
    <scope>NUCLEOTIDE SEQUENCE</scope>
</reference>